<proteinExistence type="predicted"/>
<dbReference type="PANTHER" id="PTHR28008">
    <property type="entry name" value="DOMAIN PROTEIN, PUTATIVE (AFU_ORTHOLOGUE AFUA_3G10980)-RELATED"/>
    <property type="match status" value="1"/>
</dbReference>
<keyword evidence="1" id="KW-1133">Transmembrane helix</keyword>
<evidence type="ECO:0008006" key="4">
    <source>
        <dbReference type="Google" id="ProtNLM"/>
    </source>
</evidence>
<feature type="transmembrane region" description="Helical" evidence="1">
    <location>
        <begin position="65"/>
        <end position="86"/>
    </location>
</feature>
<organism evidence="2 3">
    <name type="scientific">Novosphingobium album</name>
    <name type="common">ex Liu et al. 2023</name>
    <dbReference type="NCBI Taxonomy" id="3031130"/>
    <lineage>
        <taxon>Bacteria</taxon>
        <taxon>Pseudomonadati</taxon>
        <taxon>Pseudomonadota</taxon>
        <taxon>Alphaproteobacteria</taxon>
        <taxon>Sphingomonadales</taxon>
        <taxon>Sphingomonadaceae</taxon>
        <taxon>Novosphingobium</taxon>
    </lineage>
</organism>
<keyword evidence="1" id="KW-0472">Membrane</keyword>
<dbReference type="EMBL" id="JARESE010000041">
    <property type="protein sequence ID" value="MDE8652543.1"/>
    <property type="molecule type" value="Genomic_DNA"/>
</dbReference>
<dbReference type="Proteomes" id="UP001216253">
    <property type="component" value="Unassembled WGS sequence"/>
</dbReference>
<evidence type="ECO:0000256" key="1">
    <source>
        <dbReference type="SAM" id="Phobius"/>
    </source>
</evidence>
<evidence type="ECO:0000313" key="3">
    <source>
        <dbReference type="Proteomes" id="UP001216253"/>
    </source>
</evidence>
<comment type="caution">
    <text evidence="2">The sequence shown here is derived from an EMBL/GenBank/DDBJ whole genome shotgun (WGS) entry which is preliminary data.</text>
</comment>
<dbReference type="PANTHER" id="PTHR28008:SF1">
    <property type="entry name" value="DOMAIN PROTEIN, PUTATIVE (AFU_ORTHOLOGUE AFUA_3G10980)-RELATED"/>
    <property type="match status" value="1"/>
</dbReference>
<gene>
    <name evidence="2" type="ORF">PYV00_12610</name>
</gene>
<protein>
    <recommendedName>
        <fullName evidence="4">VanZ family protein</fullName>
    </recommendedName>
</protein>
<sequence>MSGTSSNRVLKSVLFWLVLSAILILALLPHPPAVPVESDKVQHMIAFATLSLLARLAFPRRSLAALFVTMAALGAAIEVLQMIPALHRDAELADWLADCVASLTVLVLFRGMQWILSPKHDVPGDG</sequence>
<reference evidence="2 3" key="1">
    <citation type="submission" date="2023-03" db="EMBL/GenBank/DDBJ databases">
        <title>NovoSphingobium album sp. nov. isolated from polycyclic aromatic hydrocarbons- and heavy-metal polluted soil.</title>
        <authorList>
            <person name="Liu Z."/>
            <person name="Wang K."/>
        </authorList>
    </citation>
    <scope>NUCLEOTIDE SEQUENCE [LARGE SCALE GENOMIC DNA]</scope>
    <source>
        <strain evidence="2 3">H3SJ31-1</strain>
    </source>
</reference>
<dbReference type="RefSeq" id="WP_275228624.1">
    <property type="nucleotide sequence ID" value="NZ_JARESE010000041.1"/>
</dbReference>
<name>A0ABT5WTA4_9SPHN</name>
<feature type="transmembrane region" description="Helical" evidence="1">
    <location>
        <begin position="12"/>
        <end position="29"/>
    </location>
</feature>
<feature type="transmembrane region" description="Helical" evidence="1">
    <location>
        <begin position="41"/>
        <end position="58"/>
    </location>
</feature>
<keyword evidence="3" id="KW-1185">Reference proteome</keyword>
<evidence type="ECO:0000313" key="2">
    <source>
        <dbReference type="EMBL" id="MDE8652543.1"/>
    </source>
</evidence>
<accession>A0ABT5WTA4</accession>
<keyword evidence="1" id="KW-0812">Transmembrane</keyword>